<evidence type="ECO:0000313" key="2">
    <source>
        <dbReference type="EMBL" id="KAG2088945.1"/>
    </source>
</evidence>
<feature type="signal peptide" evidence="1">
    <location>
        <begin position="1"/>
        <end position="20"/>
    </location>
</feature>
<dbReference type="OrthoDB" id="10313757at2759"/>
<gene>
    <name evidence="2" type="ORF">F5147DRAFT_726462</name>
</gene>
<dbReference type="GeneID" id="64701437"/>
<keyword evidence="1" id="KW-0732">Signal</keyword>
<evidence type="ECO:0008006" key="4">
    <source>
        <dbReference type="Google" id="ProtNLM"/>
    </source>
</evidence>
<evidence type="ECO:0000313" key="3">
    <source>
        <dbReference type="Proteomes" id="UP000823399"/>
    </source>
</evidence>
<dbReference type="EMBL" id="JABBWM010000116">
    <property type="protein sequence ID" value="KAG2088945.1"/>
    <property type="molecule type" value="Genomic_DNA"/>
</dbReference>
<accession>A0A9P7ETX4</accession>
<proteinExistence type="predicted"/>
<comment type="caution">
    <text evidence="2">The sequence shown here is derived from an EMBL/GenBank/DDBJ whole genome shotgun (WGS) entry which is preliminary data.</text>
</comment>
<organism evidence="2 3">
    <name type="scientific">Suillus discolor</name>
    <dbReference type="NCBI Taxonomy" id="1912936"/>
    <lineage>
        <taxon>Eukaryota</taxon>
        <taxon>Fungi</taxon>
        <taxon>Dikarya</taxon>
        <taxon>Basidiomycota</taxon>
        <taxon>Agaricomycotina</taxon>
        <taxon>Agaricomycetes</taxon>
        <taxon>Agaricomycetidae</taxon>
        <taxon>Boletales</taxon>
        <taxon>Suillineae</taxon>
        <taxon>Suillaceae</taxon>
        <taxon>Suillus</taxon>
    </lineage>
</organism>
<dbReference type="AlphaFoldDB" id="A0A9P7ETX4"/>
<protein>
    <recommendedName>
        <fullName evidence="4">Secreted protein</fullName>
    </recommendedName>
</protein>
<sequence>MSFVRVALSIYLTFLLPTTRQPDLDGEGPLFLRPKTMIRFETRMAVVLGVREALTVMCGSTNSFCSVFQLGFNPRGSCQLTP</sequence>
<reference evidence="2" key="1">
    <citation type="journal article" date="2020" name="New Phytol.">
        <title>Comparative genomics reveals dynamic genome evolution in host specialist ectomycorrhizal fungi.</title>
        <authorList>
            <person name="Lofgren L.A."/>
            <person name="Nguyen N.H."/>
            <person name="Vilgalys R."/>
            <person name="Ruytinx J."/>
            <person name="Liao H.L."/>
            <person name="Branco S."/>
            <person name="Kuo A."/>
            <person name="LaButti K."/>
            <person name="Lipzen A."/>
            <person name="Andreopoulos W."/>
            <person name="Pangilinan J."/>
            <person name="Riley R."/>
            <person name="Hundley H."/>
            <person name="Na H."/>
            <person name="Barry K."/>
            <person name="Grigoriev I.V."/>
            <person name="Stajich J.E."/>
            <person name="Kennedy P.G."/>
        </authorList>
    </citation>
    <scope>NUCLEOTIDE SEQUENCE</scope>
    <source>
        <strain evidence="2">FC423</strain>
    </source>
</reference>
<dbReference type="RefSeq" id="XP_041285738.1">
    <property type="nucleotide sequence ID" value="XM_041439178.1"/>
</dbReference>
<feature type="chain" id="PRO_5040485239" description="Secreted protein" evidence="1">
    <location>
        <begin position="21"/>
        <end position="82"/>
    </location>
</feature>
<name>A0A9P7ETX4_9AGAM</name>
<evidence type="ECO:0000256" key="1">
    <source>
        <dbReference type="SAM" id="SignalP"/>
    </source>
</evidence>
<keyword evidence="3" id="KW-1185">Reference proteome</keyword>
<dbReference type="Proteomes" id="UP000823399">
    <property type="component" value="Unassembled WGS sequence"/>
</dbReference>